<gene>
    <name evidence="2" type="ORF">M501DRAFT_996720</name>
</gene>
<dbReference type="EMBL" id="MU006103">
    <property type="protein sequence ID" value="KAF2836526.1"/>
    <property type="molecule type" value="Genomic_DNA"/>
</dbReference>
<dbReference type="OrthoDB" id="5413188at2759"/>
<feature type="compositionally biased region" description="Polar residues" evidence="1">
    <location>
        <begin position="206"/>
        <end position="230"/>
    </location>
</feature>
<dbReference type="AlphaFoldDB" id="A0A9P4S6D0"/>
<accession>A0A9P4S6D0</accession>
<feature type="compositionally biased region" description="Polar residues" evidence="1">
    <location>
        <begin position="258"/>
        <end position="276"/>
    </location>
</feature>
<feature type="compositionally biased region" description="Acidic residues" evidence="1">
    <location>
        <begin position="145"/>
        <end position="154"/>
    </location>
</feature>
<name>A0A9P4S6D0_9PEZI</name>
<dbReference type="Proteomes" id="UP000799429">
    <property type="component" value="Unassembled WGS sequence"/>
</dbReference>
<organism evidence="2 3">
    <name type="scientific">Patellaria atrata CBS 101060</name>
    <dbReference type="NCBI Taxonomy" id="1346257"/>
    <lineage>
        <taxon>Eukaryota</taxon>
        <taxon>Fungi</taxon>
        <taxon>Dikarya</taxon>
        <taxon>Ascomycota</taxon>
        <taxon>Pezizomycotina</taxon>
        <taxon>Dothideomycetes</taxon>
        <taxon>Dothideomycetes incertae sedis</taxon>
        <taxon>Patellariales</taxon>
        <taxon>Patellariaceae</taxon>
        <taxon>Patellaria</taxon>
    </lineage>
</organism>
<feature type="compositionally biased region" description="Polar residues" evidence="1">
    <location>
        <begin position="134"/>
        <end position="143"/>
    </location>
</feature>
<evidence type="ECO:0000313" key="3">
    <source>
        <dbReference type="Proteomes" id="UP000799429"/>
    </source>
</evidence>
<protein>
    <submittedName>
        <fullName evidence="2">Uncharacterized protein</fullName>
    </submittedName>
</protein>
<sequence>MQSTHTSDSSTQSPHALRPQVHVLQASLPPPFRSRSEDSWIEVSSRPSSSSLSSAAEDIVTTGLRVQHDSNARRRRRTRDGSLSHLRRETHGSCAPGSSQDEYEESESDADRLMTSSNEGLHLSPLESRKPVQYASSESNSVTGEYEEDDEDENSTAVEFPRSAGPPGPFTPQPHAFSHPSSNPINRPQVQHSSGSYFNHNHRPTNKASSQRHSYPSHQPNHNPYNAISPSYQADHDAALRASLSTLLSCAAAARSLPKSNRQGAPTLTTPSNRLDPTSLGMVPESVALGAAPTTRLTSPPTNPSSRSTSHEQGKRKAAATRSSSKERRVLQKKVRGSYIGQNTEEISPTLLTWVVSAGVVVLVSALSFSAGYVIGKETGRSEVLGVAGGTVEAGSCAREAGRGLGLKRLRFGSGTGNVRV</sequence>
<feature type="compositionally biased region" description="Low complexity" evidence="1">
    <location>
        <begin position="293"/>
        <end position="308"/>
    </location>
</feature>
<feature type="compositionally biased region" description="Low complexity" evidence="1">
    <location>
        <begin position="41"/>
        <end position="54"/>
    </location>
</feature>
<feature type="compositionally biased region" description="Basic and acidic residues" evidence="1">
    <location>
        <begin position="79"/>
        <end position="91"/>
    </location>
</feature>
<feature type="compositionally biased region" description="Polar residues" evidence="1">
    <location>
        <begin position="179"/>
        <end position="199"/>
    </location>
</feature>
<proteinExistence type="predicted"/>
<feature type="region of interest" description="Disordered" evidence="1">
    <location>
        <begin position="1"/>
        <end position="230"/>
    </location>
</feature>
<keyword evidence="3" id="KW-1185">Reference proteome</keyword>
<reference evidence="2" key="1">
    <citation type="journal article" date="2020" name="Stud. Mycol.">
        <title>101 Dothideomycetes genomes: a test case for predicting lifestyles and emergence of pathogens.</title>
        <authorList>
            <person name="Haridas S."/>
            <person name="Albert R."/>
            <person name="Binder M."/>
            <person name="Bloem J."/>
            <person name="Labutti K."/>
            <person name="Salamov A."/>
            <person name="Andreopoulos B."/>
            <person name="Baker S."/>
            <person name="Barry K."/>
            <person name="Bills G."/>
            <person name="Bluhm B."/>
            <person name="Cannon C."/>
            <person name="Castanera R."/>
            <person name="Culley D."/>
            <person name="Daum C."/>
            <person name="Ezra D."/>
            <person name="Gonzalez J."/>
            <person name="Henrissat B."/>
            <person name="Kuo A."/>
            <person name="Liang C."/>
            <person name="Lipzen A."/>
            <person name="Lutzoni F."/>
            <person name="Magnuson J."/>
            <person name="Mondo S."/>
            <person name="Nolan M."/>
            <person name="Ohm R."/>
            <person name="Pangilinan J."/>
            <person name="Park H.-J."/>
            <person name="Ramirez L."/>
            <person name="Alfaro M."/>
            <person name="Sun H."/>
            <person name="Tritt A."/>
            <person name="Yoshinaga Y."/>
            <person name="Zwiers L.-H."/>
            <person name="Turgeon B."/>
            <person name="Goodwin S."/>
            <person name="Spatafora J."/>
            <person name="Crous P."/>
            <person name="Grigoriev I."/>
        </authorList>
    </citation>
    <scope>NUCLEOTIDE SEQUENCE</scope>
    <source>
        <strain evidence="2">CBS 101060</strain>
    </source>
</reference>
<evidence type="ECO:0000313" key="2">
    <source>
        <dbReference type="EMBL" id="KAF2836526.1"/>
    </source>
</evidence>
<evidence type="ECO:0000256" key="1">
    <source>
        <dbReference type="SAM" id="MobiDB-lite"/>
    </source>
</evidence>
<feature type="compositionally biased region" description="Low complexity" evidence="1">
    <location>
        <begin position="1"/>
        <end position="13"/>
    </location>
</feature>
<comment type="caution">
    <text evidence="2">The sequence shown here is derived from an EMBL/GenBank/DDBJ whole genome shotgun (WGS) entry which is preliminary data.</text>
</comment>
<feature type="region of interest" description="Disordered" evidence="1">
    <location>
        <begin position="258"/>
        <end position="331"/>
    </location>
</feature>